<dbReference type="RefSeq" id="XP_037213152.1">
    <property type="nucleotide sequence ID" value="XM_037370560.1"/>
</dbReference>
<accession>A0A8H6S0F3</accession>
<feature type="region of interest" description="Disordered" evidence="1">
    <location>
        <begin position="1"/>
        <end position="29"/>
    </location>
</feature>
<dbReference type="GeneID" id="59353076"/>
<keyword evidence="3" id="KW-1185">Reference proteome</keyword>
<protein>
    <submittedName>
        <fullName evidence="2">Uncharacterized protein</fullName>
    </submittedName>
</protein>
<dbReference type="EMBL" id="JACAZF010000018">
    <property type="protein sequence ID" value="KAF7289000.1"/>
    <property type="molecule type" value="Genomic_DNA"/>
</dbReference>
<gene>
    <name evidence="2" type="ORF">MIND_01416800</name>
</gene>
<reference evidence="2" key="1">
    <citation type="submission" date="2020-05" db="EMBL/GenBank/DDBJ databases">
        <title>Mycena genomes resolve the evolution of fungal bioluminescence.</title>
        <authorList>
            <person name="Tsai I.J."/>
        </authorList>
    </citation>
    <scope>NUCLEOTIDE SEQUENCE</scope>
    <source>
        <strain evidence="2">171206Taipei</strain>
    </source>
</reference>
<name>A0A8H6S0F3_9AGAR</name>
<dbReference type="AlphaFoldDB" id="A0A8H6S0F3"/>
<feature type="compositionally biased region" description="Basic residues" evidence="1">
    <location>
        <begin position="1"/>
        <end position="19"/>
    </location>
</feature>
<sequence length="166" mass="17858">MSHSKQHQSAHHKDHHKRQPGPAVAGAPFAQTDLSLEGLSLSDSVSPMRPVPGHANASASTENTFNWVCSDPEFNAEYSAFCRLAGSPEYAHASLHSGYSQNAPSYAYSTVDPGLVYGSAKHYDVSNPFLPRTGPQPILPPPASSSQNVTASAQPQKPAPKWQKRR</sequence>
<organism evidence="2 3">
    <name type="scientific">Mycena indigotica</name>
    <dbReference type="NCBI Taxonomy" id="2126181"/>
    <lineage>
        <taxon>Eukaryota</taxon>
        <taxon>Fungi</taxon>
        <taxon>Dikarya</taxon>
        <taxon>Basidiomycota</taxon>
        <taxon>Agaricomycotina</taxon>
        <taxon>Agaricomycetes</taxon>
        <taxon>Agaricomycetidae</taxon>
        <taxon>Agaricales</taxon>
        <taxon>Marasmiineae</taxon>
        <taxon>Mycenaceae</taxon>
        <taxon>Mycena</taxon>
    </lineage>
</organism>
<evidence type="ECO:0000313" key="3">
    <source>
        <dbReference type="Proteomes" id="UP000636479"/>
    </source>
</evidence>
<feature type="region of interest" description="Disordered" evidence="1">
    <location>
        <begin position="126"/>
        <end position="166"/>
    </location>
</feature>
<evidence type="ECO:0000256" key="1">
    <source>
        <dbReference type="SAM" id="MobiDB-lite"/>
    </source>
</evidence>
<proteinExistence type="predicted"/>
<evidence type="ECO:0000313" key="2">
    <source>
        <dbReference type="EMBL" id="KAF7289000.1"/>
    </source>
</evidence>
<comment type="caution">
    <text evidence="2">The sequence shown here is derived from an EMBL/GenBank/DDBJ whole genome shotgun (WGS) entry which is preliminary data.</text>
</comment>
<feature type="compositionally biased region" description="Polar residues" evidence="1">
    <location>
        <begin position="144"/>
        <end position="155"/>
    </location>
</feature>
<dbReference type="Proteomes" id="UP000636479">
    <property type="component" value="Unassembled WGS sequence"/>
</dbReference>